<protein>
    <submittedName>
        <fullName evidence="2">Uncharacterized protein</fullName>
    </submittedName>
</protein>
<comment type="caution">
    <text evidence="2">The sequence shown here is derived from an EMBL/GenBank/DDBJ whole genome shotgun (WGS) entry which is preliminary data.</text>
</comment>
<dbReference type="AlphaFoldDB" id="A0AAD7F5A7"/>
<sequence length="231" mass="25312">MGLKLLVPKRRPTVELVSLLPWGFPWLFHRTSYALVVMGYPLPRQCFLMHSRKIAPRINIKDAAAPSISSSDHAPASSDPPKTPSRRSPAPVPITPSSTETILVPSSPDVFSSSPNSSIPQMSFLDPMHYMTFMHHLQGPGMSAYPAQPFQQGLYGMQTFQGAIPFPISQQSPPSGSYPQFLSQRSSPECIPSLFFSFLIAPIIPSSQVPQISQMPPSPSPLKKTSPTIQM</sequence>
<feature type="region of interest" description="Disordered" evidence="1">
    <location>
        <begin position="65"/>
        <end position="116"/>
    </location>
</feature>
<organism evidence="2 3">
    <name type="scientific">Mycena rosella</name>
    <name type="common">Pink bonnet</name>
    <name type="synonym">Agaricus rosellus</name>
    <dbReference type="NCBI Taxonomy" id="1033263"/>
    <lineage>
        <taxon>Eukaryota</taxon>
        <taxon>Fungi</taxon>
        <taxon>Dikarya</taxon>
        <taxon>Basidiomycota</taxon>
        <taxon>Agaricomycotina</taxon>
        <taxon>Agaricomycetes</taxon>
        <taxon>Agaricomycetidae</taxon>
        <taxon>Agaricales</taxon>
        <taxon>Marasmiineae</taxon>
        <taxon>Mycenaceae</taxon>
        <taxon>Mycena</taxon>
    </lineage>
</organism>
<reference evidence="2" key="1">
    <citation type="submission" date="2023-03" db="EMBL/GenBank/DDBJ databases">
        <title>Massive genome expansion in bonnet fungi (Mycena s.s.) driven by repeated elements and novel gene families across ecological guilds.</title>
        <authorList>
            <consortium name="Lawrence Berkeley National Laboratory"/>
            <person name="Harder C.B."/>
            <person name="Miyauchi S."/>
            <person name="Viragh M."/>
            <person name="Kuo A."/>
            <person name="Thoen E."/>
            <person name="Andreopoulos B."/>
            <person name="Lu D."/>
            <person name="Skrede I."/>
            <person name="Drula E."/>
            <person name="Henrissat B."/>
            <person name="Morin E."/>
            <person name="Kohler A."/>
            <person name="Barry K."/>
            <person name="LaButti K."/>
            <person name="Morin E."/>
            <person name="Salamov A."/>
            <person name="Lipzen A."/>
            <person name="Mereny Z."/>
            <person name="Hegedus B."/>
            <person name="Baldrian P."/>
            <person name="Stursova M."/>
            <person name="Weitz H."/>
            <person name="Taylor A."/>
            <person name="Grigoriev I.V."/>
            <person name="Nagy L.G."/>
            <person name="Martin F."/>
            <person name="Kauserud H."/>
        </authorList>
    </citation>
    <scope>NUCLEOTIDE SEQUENCE</scope>
    <source>
        <strain evidence="2">CBHHK067</strain>
    </source>
</reference>
<proteinExistence type="predicted"/>
<dbReference type="Proteomes" id="UP001221757">
    <property type="component" value="Unassembled WGS sequence"/>
</dbReference>
<feature type="compositionally biased region" description="Low complexity" evidence="1">
    <location>
        <begin position="105"/>
        <end position="116"/>
    </location>
</feature>
<keyword evidence="3" id="KW-1185">Reference proteome</keyword>
<name>A0AAD7F5A7_MYCRO</name>
<accession>A0AAD7F5A7</accession>
<feature type="compositionally biased region" description="Low complexity" evidence="1">
    <location>
        <begin position="65"/>
        <end position="80"/>
    </location>
</feature>
<evidence type="ECO:0000313" key="2">
    <source>
        <dbReference type="EMBL" id="KAJ7601320.1"/>
    </source>
</evidence>
<gene>
    <name evidence="2" type="ORF">B0H17DRAFT_1155369</name>
</gene>
<dbReference type="EMBL" id="JARKIE010001643">
    <property type="protein sequence ID" value="KAJ7601320.1"/>
    <property type="molecule type" value="Genomic_DNA"/>
</dbReference>
<feature type="region of interest" description="Disordered" evidence="1">
    <location>
        <begin position="210"/>
        <end position="231"/>
    </location>
</feature>
<evidence type="ECO:0000256" key="1">
    <source>
        <dbReference type="SAM" id="MobiDB-lite"/>
    </source>
</evidence>
<evidence type="ECO:0000313" key="3">
    <source>
        <dbReference type="Proteomes" id="UP001221757"/>
    </source>
</evidence>